<dbReference type="AlphaFoldDB" id="E3FS31"/>
<dbReference type="Proteomes" id="UP000001351">
    <property type="component" value="Chromosome"/>
</dbReference>
<evidence type="ECO:0000313" key="2">
    <source>
        <dbReference type="EMBL" id="ADO69566.1"/>
    </source>
</evidence>
<feature type="compositionally biased region" description="Polar residues" evidence="1">
    <location>
        <begin position="10"/>
        <end position="24"/>
    </location>
</feature>
<protein>
    <submittedName>
        <fullName evidence="2">Uncharacterized protein</fullName>
    </submittedName>
</protein>
<accession>E3FS31</accession>
<organism evidence="2 3">
    <name type="scientific">Stigmatella aurantiaca (strain DW4/3-1)</name>
    <dbReference type="NCBI Taxonomy" id="378806"/>
    <lineage>
        <taxon>Bacteria</taxon>
        <taxon>Pseudomonadati</taxon>
        <taxon>Myxococcota</taxon>
        <taxon>Myxococcia</taxon>
        <taxon>Myxococcales</taxon>
        <taxon>Cystobacterineae</taxon>
        <taxon>Archangiaceae</taxon>
        <taxon>Stigmatella</taxon>
    </lineage>
</organism>
<gene>
    <name evidence="2" type="ordered locus">STAUR_1762</name>
</gene>
<reference evidence="2 3" key="1">
    <citation type="journal article" date="2011" name="Mol. Biol. Evol.">
        <title>Comparative genomic analysis of fruiting body formation in Myxococcales.</title>
        <authorList>
            <person name="Huntley S."/>
            <person name="Hamann N."/>
            <person name="Wegener-Feldbrugge S."/>
            <person name="Treuner-Lange A."/>
            <person name="Kube M."/>
            <person name="Reinhardt R."/>
            <person name="Klages S."/>
            <person name="Muller R."/>
            <person name="Ronning C.M."/>
            <person name="Nierman W.C."/>
            <person name="Sogaard-Andersen L."/>
        </authorList>
    </citation>
    <scope>NUCLEOTIDE SEQUENCE [LARGE SCALE GENOMIC DNA]</scope>
    <source>
        <strain evidence="2 3">DW4/3-1</strain>
    </source>
</reference>
<keyword evidence="3" id="KW-1185">Reference proteome</keyword>
<sequence>MFTAHGLSRLNGSTSPPSEVSCSRENGRLGREVTELPTRIATLSSLCALTFAAACAHSEGSPPVDPPAPTGCEASGTLCWDFEEGTLPAGWTPYRDEFSGQLRVDTTRAHSGRYALHAKEMVGGKEGSQGGPKKTLRFNLPAQFGPVLWGRAYVYTTPERPMSHAGLFNARYPRPGQTEGAFDTLDWYEVATYQQKYMSIWHPPEPPGFPEWVQVSDTPLVLNEWTCLEWLFDGANGSEPEAADPRVWLNGVELSWPEKFVFSDPPTSTPPVKEKASHFTVMEAGVFLYQGLSVPTDWWIDDLAVGPQRIGCDPTP</sequence>
<feature type="region of interest" description="Disordered" evidence="1">
    <location>
        <begin position="1"/>
        <end position="28"/>
    </location>
</feature>
<dbReference type="Gene3D" id="2.60.120.200">
    <property type="match status" value="1"/>
</dbReference>
<evidence type="ECO:0000313" key="3">
    <source>
        <dbReference type="Proteomes" id="UP000001351"/>
    </source>
</evidence>
<evidence type="ECO:0000256" key="1">
    <source>
        <dbReference type="SAM" id="MobiDB-lite"/>
    </source>
</evidence>
<proteinExistence type="predicted"/>
<dbReference type="KEGG" id="sur:STAUR_1762"/>
<dbReference type="HOGENOM" id="CLU_879731_0_0_7"/>
<name>E3FS31_STIAD</name>
<dbReference type="EMBL" id="CP002271">
    <property type="protein sequence ID" value="ADO69566.1"/>
    <property type="molecule type" value="Genomic_DNA"/>
</dbReference>